<reference evidence="2 3" key="1">
    <citation type="submission" date="2023-08" db="EMBL/GenBank/DDBJ databases">
        <title>Bioegradation of LLDPE and BLDPE plastic by marine bacteria from coast plastic debris.</title>
        <authorList>
            <person name="Rong Z."/>
        </authorList>
    </citation>
    <scope>NUCLEOTIDE SEQUENCE [LARGE SCALE GENOMIC DNA]</scope>
    <source>
        <strain evidence="2 3">Z-2</strain>
    </source>
</reference>
<protein>
    <recommendedName>
        <fullName evidence="4">PE-PPE domain-containing protein</fullName>
    </recommendedName>
</protein>
<accession>A0ABU2GZT7</accession>
<feature type="compositionally biased region" description="Basic and acidic residues" evidence="1">
    <location>
        <begin position="427"/>
        <end position="440"/>
    </location>
</feature>
<comment type="caution">
    <text evidence="2">The sequence shown here is derived from an EMBL/GenBank/DDBJ whole genome shotgun (WGS) entry which is preliminary data.</text>
</comment>
<gene>
    <name evidence="2" type="ORF">RD149_24910</name>
</gene>
<sequence>MSLGTVVPIAVASTNVTAIESLIARDVVREATQHDNTSDIFADLPAGTIMVVTPGTDDTTLISRNLPYIGQRQSLIINYPESFGPVIAGRSNTIAPFSPGYDESKEHAMNQNLAVMAAFADMGEGRPFVVYTGYSQGADALGDAAENPRTYDNDFFVPGKDMVVLVSDPRSPWGIKAWLDTMPWLKPIVEAAGIDANGARDPEATKIKVVSVIIVGDPVSNFQWVSYRPIASLIVNAAGFLTIHSGTGPHTYGDVERLGDPKEYSSETTTYLVYDAAHPLALLLASVYDSLGITYDKDDLARWDSLAEAYYPTQAPNPDTAAVPVTAVGSVKQDQPGDGYTVTVPSEVATGAEKPEAPPETGGIVPVGIVPPTVDDDSGVPTDDRAPAGDRGEDEPGSEDAGDRPDGSGKPDSEDSGSGSGSGSGSEKPDSGDSGPRDSDSSTGGDDSPGSSSGYDREKSDSAEKSSAGGDSTDREAA</sequence>
<feature type="compositionally biased region" description="Low complexity" evidence="1">
    <location>
        <begin position="361"/>
        <end position="373"/>
    </location>
</feature>
<dbReference type="EMBL" id="JAVLUS010000045">
    <property type="protein sequence ID" value="MDS1116977.1"/>
    <property type="molecule type" value="Genomic_DNA"/>
</dbReference>
<dbReference type="Proteomes" id="UP001265083">
    <property type="component" value="Unassembled WGS sequence"/>
</dbReference>
<feature type="compositionally biased region" description="Basic and acidic residues" evidence="1">
    <location>
        <begin position="401"/>
        <end position="413"/>
    </location>
</feature>
<feature type="region of interest" description="Disordered" evidence="1">
    <location>
        <begin position="351"/>
        <end position="478"/>
    </location>
</feature>
<evidence type="ECO:0000313" key="2">
    <source>
        <dbReference type="EMBL" id="MDS1116977.1"/>
    </source>
</evidence>
<evidence type="ECO:0000256" key="1">
    <source>
        <dbReference type="SAM" id="MobiDB-lite"/>
    </source>
</evidence>
<name>A0ABU2GZT7_9ACTN</name>
<dbReference type="RefSeq" id="WP_310952607.1">
    <property type="nucleotide sequence ID" value="NZ_JAVLUS010000045.1"/>
</dbReference>
<feature type="compositionally biased region" description="Basic and acidic residues" evidence="1">
    <location>
        <begin position="455"/>
        <end position="464"/>
    </location>
</feature>
<proteinExistence type="predicted"/>
<feature type="compositionally biased region" description="Low complexity" evidence="1">
    <location>
        <begin position="441"/>
        <end position="454"/>
    </location>
</feature>
<evidence type="ECO:0008006" key="4">
    <source>
        <dbReference type="Google" id="ProtNLM"/>
    </source>
</evidence>
<dbReference type="Gene3D" id="3.40.50.1820">
    <property type="entry name" value="alpha/beta hydrolase"/>
    <property type="match status" value="1"/>
</dbReference>
<dbReference type="SUPFAM" id="SSF53474">
    <property type="entry name" value="alpha/beta-Hydrolases"/>
    <property type="match status" value="1"/>
</dbReference>
<keyword evidence="3" id="KW-1185">Reference proteome</keyword>
<evidence type="ECO:0000313" key="3">
    <source>
        <dbReference type="Proteomes" id="UP001265083"/>
    </source>
</evidence>
<organism evidence="2 3">
    <name type="scientific">Gordonia westfalica</name>
    <dbReference type="NCBI Taxonomy" id="158898"/>
    <lineage>
        <taxon>Bacteria</taxon>
        <taxon>Bacillati</taxon>
        <taxon>Actinomycetota</taxon>
        <taxon>Actinomycetes</taxon>
        <taxon>Mycobacteriales</taxon>
        <taxon>Gordoniaceae</taxon>
        <taxon>Gordonia</taxon>
    </lineage>
</organism>
<dbReference type="InterPro" id="IPR029058">
    <property type="entry name" value="AB_hydrolase_fold"/>
</dbReference>
<feature type="compositionally biased region" description="Basic and acidic residues" evidence="1">
    <location>
        <begin position="382"/>
        <end position="391"/>
    </location>
</feature>